<protein>
    <submittedName>
        <fullName evidence="2">Uncharacterized protein</fullName>
    </submittedName>
</protein>
<sequence length="364" mass="40690">MEHYNPALSSFEQGFYNGDGTPSVTSPLPPDFHQTQRAQSPTLPIPRIRLTLSTAFPNLTGHPAPPPSPPISTSHPHAPIAPRPAPKLSWATANRLGNEFLCLPRFLRDRIWALTIFSSPNTASYDVIEVPFLKQITYPDVCEASDQLYFEGCQVLIQNAKFSLESVEAVIGFCDWLNEFDEVVEVSEGDSGWGGDDVALKMSGRVRIGRRIGYENARRLEFVKVELLERGTFKSMGSHLLRRCLGITHVTLLVQIEKIPWRITDGQGRKREVDIEKLRKTVDIDGVIALPQLETLKLVMEPFMAMQKKLAAWEDERIKSGYGADAGLEGFWGLKEWVEVETCSVSVECPTIEEIVPGYRGPVV</sequence>
<dbReference type="Proteomes" id="UP000799779">
    <property type="component" value="Unassembled WGS sequence"/>
</dbReference>
<keyword evidence="3" id="KW-1185">Reference proteome</keyword>
<dbReference type="AlphaFoldDB" id="A0A6A5WEZ5"/>
<dbReference type="EMBL" id="ML977610">
    <property type="protein sequence ID" value="KAF1997735.1"/>
    <property type="molecule type" value="Genomic_DNA"/>
</dbReference>
<evidence type="ECO:0000313" key="3">
    <source>
        <dbReference type="Proteomes" id="UP000799779"/>
    </source>
</evidence>
<feature type="region of interest" description="Disordered" evidence="1">
    <location>
        <begin position="1"/>
        <end position="40"/>
    </location>
</feature>
<dbReference type="OrthoDB" id="3792542at2759"/>
<evidence type="ECO:0000313" key="2">
    <source>
        <dbReference type="EMBL" id="KAF1997735.1"/>
    </source>
</evidence>
<reference evidence="2" key="1">
    <citation type="journal article" date="2020" name="Stud. Mycol.">
        <title>101 Dothideomycetes genomes: a test case for predicting lifestyles and emergence of pathogens.</title>
        <authorList>
            <person name="Haridas S."/>
            <person name="Albert R."/>
            <person name="Binder M."/>
            <person name="Bloem J."/>
            <person name="Labutti K."/>
            <person name="Salamov A."/>
            <person name="Andreopoulos B."/>
            <person name="Baker S."/>
            <person name="Barry K."/>
            <person name="Bills G."/>
            <person name="Bluhm B."/>
            <person name="Cannon C."/>
            <person name="Castanera R."/>
            <person name="Culley D."/>
            <person name="Daum C."/>
            <person name="Ezra D."/>
            <person name="Gonzalez J."/>
            <person name="Henrissat B."/>
            <person name="Kuo A."/>
            <person name="Liang C."/>
            <person name="Lipzen A."/>
            <person name="Lutzoni F."/>
            <person name="Magnuson J."/>
            <person name="Mondo S."/>
            <person name="Nolan M."/>
            <person name="Ohm R."/>
            <person name="Pangilinan J."/>
            <person name="Park H.-J."/>
            <person name="Ramirez L."/>
            <person name="Alfaro M."/>
            <person name="Sun H."/>
            <person name="Tritt A."/>
            <person name="Yoshinaga Y."/>
            <person name="Zwiers L.-H."/>
            <person name="Turgeon B."/>
            <person name="Goodwin S."/>
            <person name="Spatafora J."/>
            <person name="Crous P."/>
            <person name="Grigoriev I."/>
        </authorList>
    </citation>
    <scope>NUCLEOTIDE SEQUENCE</scope>
    <source>
        <strain evidence="2">CBS 123094</strain>
    </source>
</reference>
<evidence type="ECO:0000256" key="1">
    <source>
        <dbReference type="SAM" id="MobiDB-lite"/>
    </source>
</evidence>
<accession>A0A6A5WEZ5</accession>
<feature type="region of interest" description="Disordered" evidence="1">
    <location>
        <begin position="56"/>
        <end position="79"/>
    </location>
</feature>
<proteinExistence type="predicted"/>
<organism evidence="2 3">
    <name type="scientific">Amniculicola lignicola CBS 123094</name>
    <dbReference type="NCBI Taxonomy" id="1392246"/>
    <lineage>
        <taxon>Eukaryota</taxon>
        <taxon>Fungi</taxon>
        <taxon>Dikarya</taxon>
        <taxon>Ascomycota</taxon>
        <taxon>Pezizomycotina</taxon>
        <taxon>Dothideomycetes</taxon>
        <taxon>Pleosporomycetidae</taxon>
        <taxon>Pleosporales</taxon>
        <taxon>Amniculicolaceae</taxon>
        <taxon>Amniculicola</taxon>
    </lineage>
</organism>
<gene>
    <name evidence="2" type="ORF">P154DRAFT_578654</name>
</gene>
<name>A0A6A5WEZ5_9PLEO</name>